<dbReference type="AlphaFoldDB" id="A0AA36MUG8"/>
<dbReference type="Proteomes" id="UP001178507">
    <property type="component" value="Unassembled WGS sequence"/>
</dbReference>
<reference evidence="1" key="1">
    <citation type="submission" date="2023-08" db="EMBL/GenBank/DDBJ databases">
        <authorList>
            <person name="Chen Y."/>
            <person name="Shah S."/>
            <person name="Dougan E. K."/>
            <person name="Thang M."/>
            <person name="Chan C."/>
        </authorList>
    </citation>
    <scope>NUCLEOTIDE SEQUENCE</scope>
</reference>
<evidence type="ECO:0000313" key="1">
    <source>
        <dbReference type="EMBL" id="CAJ1384287.1"/>
    </source>
</evidence>
<gene>
    <name evidence="1" type="ORF">EVOR1521_LOCUS11184</name>
</gene>
<sequence length="145" mass="15817">MKSAEVVYGAGDEEIFGQRRPRMAVIVQLMEEHAETRAKARLGIDTAAVPNDGFEGMGAFLEGVCTSHSKAHAPAVPNGPHYFAGLASAMTRLLHELQVERGVSCRATAAHGKAVTSALDRLKSQRSSTDWSLRSFWTSCDWLWT</sequence>
<organism evidence="1 2">
    <name type="scientific">Effrenium voratum</name>
    <dbReference type="NCBI Taxonomy" id="2562239"/>
    <lineage>
        <taxon>Eukaryota</taxon>
        <taxon>Sar</taxon>
        <taxon>Alveolata</taxon>
        <taxon>Dinophyceae</taxon>
        <taxon>Suessiales</taxon>
        <taxon>Symbiodiniaceae</taxon>
        <taxon>Effrenium</taxon>
    </lineage>
</organism>
<protein>
    <submittedName>
        <fullName evidence="1">Uncharacterized protein</fullName>
    </submittedName>
</protein>
<comment type="caution">
    <text evidence="1">The sequence shown here is derived from an EMBL/GenBank/DDBJ whole genome shotgun (WGS) entry which is preliminary data.</text>
</comment>
<evidence type="ECO:0000313" key="2">
    <source>
        <dbReference type="Proteomes" id="UP001178507"/>
    </source>
</evidence>
<proteinExistence type="predicted"/>
<dbReference type="EMBL" id="CAUJNA010001110">
    <property type="protein sequence ID" value="CAJ1384287.1"/>
    <property type="molecule type" value="Genomic_DNA"/>
</dbReference>
<accession>A0AA36MUG8</accession>
<name>A0AA36MUG8_9DINO</name>
<keyword evidence="2" id="KW-1185">Reference proteome</keyword>